<dbReference type="Gene3D" id="2.170.120.30">
    <property type="match status" value="1"/>
</dbReference>
<evidence type="ECO:0000256" key="1">
    <source>
        <dbReference type="SAM" id="Phobius"/>
    </source>
</evidence>
<keyword evidence="1" id="KW-1133">Transmembrane helix</keyword>
<keyword evidence="3" id="KW-1185">Reference proteome</keyword>
<dbReference type="Proteomes" id="UP000324595">
    <property type="component" value="Unassembled WGS sequence"/>
</dbReference>
<dbReference type="PANTHER" id="PTHR37804">
    <property type="entry name" value="CDAA REGULATORY PROTEIN CDAR"/>
    <property type="match status" value="1"/>
</dbReference>
<dbReference type="PANTHER" id="PTHR37804:SF1">
    <property type="entry name" value="CDAA REGULATORY PROTEIN CDAR"/>
    <property type="match status" value="1"/>
</dbReference>
<protein>
    <recommendedName>
        <fullName evidence="4">YbbR-like protein</fullName>
    </recommendedName>
</protein>
<name>A0A5D3YN07_9BACT</name>
<evidence type="ECO:0000313" key="2">
    <source>
        <dbReference type="EMBL" id="TYP94107.1"/>
    </source>
</evidence>
<organism evidence="2 3">
    <name type="scientific">Fodinibius salinus</name>
    <dbReference type="NCBI Taxonomy" id="860790"/>
    <lineage>
        <taxon>Bacteria</taxon>
        <taxon>Pseudomonadati</taxon>
        <taxon>Balneolota</taxon>
        <taxon>Balneolia</taxon>
        <taxon>Balneolales</taxon>
        <taxon>Balneolaceae</taxon>
        <taxon>Fodinibius</taxon>
    </lineage>
</organism>
<dbReference type="OrthoDB" id="1115707at2"/>
<proteinExistence type="predicted"/>
<dbReference type="RefSeq" id="WP_148899133.1">
    <property type="nucleotide sequence ID" value="NZ_VNHY01000002.1"/>
</dbReference>
<sequence length="335" mass="37784">MSVIDNIKEKLIAGWQTLTVKSDEDRIADVGRERFIVFFVALVLAFFLWLMVNLSREFNLTVDLPITLAGMPEDRALVENLPSHAKANVSAEGWKLINLYNNPPVINIDVRDKEVNLYDQVQKQMNSLPEISVQKVQPLILTVELEERISKKVPVKSRIATQFDNQYDFVEPPVITPDSITLNGARSLVSDIEMWQTDSITIDDISSDISKLIELEEPGNLISLSQYEVRYEGKVAQFTEGEVQVKVSSRGMPSGQQISFSPSMVTVKYDVPLDEYSTVQQQHSFEAYVTYSQVLNNPSGFVSPQISFTESNNHIKISSITPRSVAYFKKLDTGQ</sequence>
<dbReference type="AlphaFoldDB" id="A0A5D3YN07"/>
<dbReference type="Gene3D" id="2.170.120.40">
    <property type="entry name" value="YbbR-like domain"/>
    <property type="match status" value="1"/>
</dbReference>
<dbReference type="EMBL" id="VNHY01000002">
    <property type="protein sequence ID" value="TYP94107.1"/>
    <property type="molecule type" value="Genomic_DNA"/>
</dbReference>
<evidence type="ECO:0000313" key="3">
    <source>
        <dbReference type="Proteomes" id="UP000324595"/>
    </source>
</evidence>
<feature type="transmembrane region" description="Helical" evidence="1">
    <location>
        <begin position="35"/>
        <end position="52"/>
    </location>
</feature>
<keyword evidence="1" id="KW-0472">Membrane</keyword>
<comment type="caution">
    <text evidence="2">The sequence shown here is derived from an EMBL/GenBank/DDBJ whole genome shotgun (WGS) entry which is preliminary data.</text>
</comment>
<gene>
    <name evidence="2" type="ORF">LX73_1832</name>
</gene>
<keyword evidence="1" id="KW-0812">Transmembrane</keyword>
<reference evidence="2 3" key="1">
    <citation type="submission" date="2019-07" db="EMBL/GenBank/DDBJ databases">
        <title>Genomic Encyclopedia of Archaeal and Bacterial Type Strains, Phase II (KMG-II): from individual species to whole genera.</title>
        <authorList>
            <person name="Goeker M."/>
        </authorList>
    </citation>
    <scope>NUCLEOTIDE SEQUENCE [LARGE SCALE GENOMIC DNA]</scope>
    <source>
        <strain evidence="2 3">DSM 21935</strain>
    </source>
</reference>
<accession>A0A5D3YN07</accession>
<dbReference type="InterPro" id="IPR053154">
    <property type="entry name" value="c-di-AMP_regulator"/>
</dbReference>
<evidence type="ECO:0008006" key="4">
    <source>
        <dbReference type="Google" id="ProtNLM"/>
    </source>
</evidence>